<evidence type="ECO:0000313" key="3">
    <source>
        <dbReference type="Proteomes" id="UP000054396"/>
    </source>
</evidence>
<dbReference type="EMBL" id="LPXO01000001">
    <property type="protein sequence ID" value="KUF12160.1"/>
    <property type="molecule type" value="Genomic_DNA"/>
</dbReference>
<dbReference type="SUPFAM" id="SSF51120">
    <property type="entry name" value="beta-Roll"/>
    <property type="match status" value="1"/>
</dbReference>
<evidence type="ECO:0008006" key="4">
    <source>
        <dbReference type="Google" id="ProtNLM"/>
    </source>
</evidence>
<keyword evidence="3" id="KW-1185">Reference proteome</keyword>
<feature type="non-terminal residue" evidence="2">
    <location>
        <position position="89"/>
    </location>
</feature>
<protein>
    <recommendedName>
        <fullName evidence="4">Calcium-binding protein</fullName>
    </recommendedName>
</protein>
<name>A0A0W7WNJ7_9RHOB</name>
<comment type="caution">
    <text evidence="2">The sequence shown here is derived from an EMBL/GenBank/DDBJ whole genome shotgun (WGS) entry which is preliminary data.</text>
</comment>
<dbReference type="Proteomes" id="UP000054396">
    <property type="component" value="Unassembled WGS sequence"/>
</dbReference>
<organism evidence="2 3">
    <name type="scientific">Pseudoponticoccus marisrubri</name>
    <dbReference type="NCBI Taxonomy" id="1685382"/>
    <lineage>
        <taxon>Bacteria</taxon>
        <taxon>Pseudomonadati</taxon>
        <taxon>Pseudomonadota</taxon>
        <taxon>Alphaproteobacteria</taxon>
        <taxon>Rhodobacterales</taxon>
        <taxon>Roseobacteraceae</taxon>
        <taxon>Pseudoponticoccus</taxon>
    </lineage>
</organism>
<gene>
    <name evidence="2" type="ORF">AVJ23_00005</name>
</gene>
<proteinExistence type="predicted"/>
<feature type="compositionally biased region" description="Polar residues" evidence="1">
    <location>
        <begin position="1"/>
        <end position="11"/>
    </location>
</feature>
<dbReference type="AlphaFoldDB" id="A0A0W7WNJ7"/>
<reference evidence="2 3" key="1">
    <citation type="submission" date="2015-12" db="EMBL/GenBank/DDBJ databases">
        <authorList>
            <person name="Shamseldin A."/>
            <person name="Moawad H."/>
            <person name="Abd El-Rahim W.M."/>
            <person name="Sadowsky M.J."/>
        </authorList>
    </citation>
    <scope>NUCLEOTIDE SEQUENCE [LARGE SCALE GENOMIC DNA]</scope>
    <source>
        <strain evidence="2 3">SJ5A-1</strain>
    </source>
</reference>
<accession>A0A0W7WNJ7</accession>
<dbReference type="STRING" id="1685382.AVJ23_00005"/>
<sequence length="89" mass="8861">MAVLNGTNANETFDTTGGGDFTTTSGDDIIRPKGGVDTVDAGDGNDVVEGQKNELLQDTLDGGDGTDEIVNENANQALQLSGFGGGGAG</sequence>
<dbReference type="InterPro" id="IPR011049">
    <property type="entry name" value="Serralysin-like_metalloprot_C"/>
</dbReference>
<feature type="region of interest" description="Disordered" evidence="1">
    <location>
        <begin position="1"/>
        <end position="51"/>
    </location>
</feature>
<evidence type="ECO:0000256" key="1">
    <source>
        <dbReference type="SAM" id="MobiDB-lite"/>
    </source>
</evidence>
<evidence type="ECO:0000313" key="2">
    <source>
        <dbReference type="EMBL" id="KUF12160.1"/>
    </source>
</evidence>